<evidence type="ECO:0000256" key="1">
    <source>
        <dbReference type="SAM" id="MobiDB-lite"/>
    </source>
</evidence>
<accession>A0A9C7CE37</accession>
<name>A0A9C7CE37_9VIRU</name>
<reference evidence="2" key="1">
    <citation type="submission" date="2022-10" db="EMBL/GenBank/DDBJ databases">
        <title>Genome sequences of endogenous nimaviruses in decapod crustaceans.</title>
        <authorList>
            <person name="Kawato S."/>
            <person name="Nozaki R."/>
            <person name="Kondo H."/>
            <person name="Hirono I."/>
        </authorList>
    </citation>
    <scope>NUCLEOTIDE SEQUENCE</scope>
    <source>
        <strain evidence="2">Ube2021</strain>
    </source>
</reference>
<proteinExistence type="predicted"/>
<feature type="compositionally biased region" description="Acidic residues" evidence="1">
    <location>
        <begin position="587"/>
        <end position="608"/>
    </location>
</feature>
<evidence type="ECO:0000313" key="2">
    <source>
        <dbReference type="EMBL" id="BDT62929.1"/>
    </source>
</evidence>
<organism evidence="2">
    <name type="scientific">Trachysalambria curvirostris majanivirus</name>
    <dbReference type="NCBI Taxonomy" id="2984281"/>
    <lineage>
        <taxon>Viruses</taxon>
        <taxon>Viruses incertae sedis</taxon>
        <taxon>Naldaviricetes</taxon>
        <taxon>Nimaviridae</taxon>
    </lineage>
</organism>
<sequence>METNIENIILWVSYLNCSCKNGERLHRLLSSLIDNIKFKRLLKELCNVNVIKSEICDIINNVKIYEFINTPLNFLHRFGINDIKTCLCNKHRENYKMSSCFILPSKNLLICPECVMSYINNYDMKNQLYTVIDYVSKCIGDNIEKREMFNLYKALLVSNRPPFNGSWVSLIIRDRLEYKDIVIGTINRNITATQTEWTNDDNININDHNGKLPLMPLLSGYILVSNKIQPSLRGRYSCYCSDLLYMFTYLSNENINEKKKFGVKPVKIKLIDDEYMLICYDVCFLNDILFGENEEVKFKHRSENRNNIDKNTKIDKMNHYKDIKKDDNNIDTINIGSILLSIYNNKNTIIYNNGNENKISNIPAKAAALLGDYRNNESMGINDIEKKTLSNTILPPPNIIQTTLDQLQRKKPIASISTKDMDGNILSLRVLQIDNVIYPYSCTLLPPPIIIRKSYNNYMFILNICNYFDSIEISNKKITIPSKENKLYQEILMIINDIREISLKLNYDNETRNHQRKGILSKVKKEESLEYDTKINQNYKNSYKDINKNDKDIGGIGITTISSSANNINISDTSNNSEDTSDKSTDDDTDTNTDYDNTDYDDTDDDDDTNARKYKKRKYTTINKPFNKTSTFKIRSVNTQLGIPLSHNEEINRYINVSSLYKLLEKQEEKLFNN</sequence>
<feature type="compositionally biased region" description="Low complexity" evidence="1">
    <location>
        <begin position="566"/>
        <end position="578"/>
    </location>
</feature>
<protein>
    <submittedName>
        <fullName evidence="2">Wsv440-like protein</fullName>
    </submittedName>
</protein>
<dbReference type="EMBL" id="LC738879">
    <property type="protein sequence ID" value="BDT62929.1"/>
    <property type="molecule type" value="Genomic_DNA"/>
</dbReference>
<feature type="region of interest" description="Disordered" evidence="1">
    <location>
        <begin position="566"/>
        <end position="610"/>
    </location>
</feature>